<dbReference type="STRING" id="1486262.TM49_20515"/>
<dbReference type="PROSITE" id="PS51857">
    <property type="entry name" value="CSD_2"/>
    <property type="match status" value="1"/>
</dbReference>
<feature type="domain" description="CSD" evidence="4">
    <location>
        <begin position="1"/>
        <end position="68"/>
    </location>
</feature>
<dbReference type="RefSeq" id="WP_045683952.1">
    <property type="nucleotide sequence ID" value="NZ_CP010803.1"/>
</dbReference>
<dbReference type="SUPFAM" id="SSF50249">
    <property type="entry name" value="Nucleic acid-binding proteins"/>
    <property type="match status" value="1"/>
</dbReference>
<dbReference type="HOGENOM" id="CLU_117621_4_1_5"/>
<gene>
    <name evidence="5" type="ORF">TM49_20515</name>
</gene>
<dbReference type="InterPro" id="IPR012156">
    <property type="entry name" value="Cold_shock_CspA"/>
</dbReference>
<dbReference type="AlphaFoldDB" id="A0A0D5LTI9"/>
<evidence type="ECO:0000259" key="4">
    <source>
        <dbReference type="PROSITE" id="PS51857"/>
    </source>
</evidence>
<organism evidence="5 6">
    <name type="scientific">Martelella endophytica</name>
    <dbReference type="NCBI Taxonomy" id="1486262"/>
    <lineage>
        <taxon>Bacteria</taxon>
        <taxon>Pseudomonadati</taxon>
        <taxon>Pseudomonadota</taxon>
        <taxon>Alphaproteobacteria</taxon>
        <taxon>Hyphomicrobiales</taxon>
        <taxon>Aurantimonadaceae</taxon>
        <taxon>Martelella</taxon>
    </lineage>
</organism>
<dbReference type="PANTHER" id="PTHR11544">
    <property type="entry name" value="COLD SHOCK DOMAIN CONTAINING PROTEINS"/>
    <property type="match status" value="1"/>
</dbReference>
<evidence type="ECO:0000256" key="1">
    <source>
        <dbReference type="ARBA" id="ARBA00004496"/>
    </source>
</evidence>
<accession>A0A0D5LTI9</accession>
<keyword evidence="2" id="KW-0963">Cytoplasm</keyword>
<dbReference type="GO" id="GO:0003676">
    <property type="term" value="F:nucleic acid binding"/>
    <property type="evidence" value="ECO:0007669"/>
    <property type="project" value="InterPro"/>
</dbReference>
<evidence type="ECO:0000313" key="6">
    <source>
        <dbReference type="Proteomes" id="UP000032611"/>
    </source>
</evidence>
<dbReference type="KEGG" id="mey:TM49_20515"/>
<dbReference type="PRINTS" id="PR00050">
    <property type="entry name" value="COLDSHOCK"/>
</dbReference>
<evidence type="ECO:0000313" key="5">
    <source>
        <dbReference type="EMBL" id="AJY47514.1"/>
    </source>
</evidence>
<dbReference type="SMART" id="SM00357">
    <property type="entry name" value="CSP"/>
    <property type="match status" value="1"/>
</dbReference>
<name>A0A0D5LTI9_MAREN</name>
<dbReference type="CDD" id="cd04458">
    <property type="entry name" value="CSP_CDS"/>
    <property type="match status" value="1"/>
</dbReference>
<proteinExistence type="predicted"/>
<protein>
    <submittedName>
        <fullName evidence="5">Cold-shock protein</fullName>
    </submittedName>
</protein>
<dbReference type="InterPro" id="IPR050181">
    <property type="entry name" value="Cold_shock_domain"/>
</dbReference>
<dbReference type="EMBL" id="CP010803">
    <property type="protein sequence ID" value="AJY47514.1"/>
    <property type="molecule type" value="Genomic_DNA"/>
</dbReference>
<dbReference type="InterPro" id="IPR019844">
    <property type="entry name" value="CSD_CS"/>
</dbReference>
<dbReference type="InterPro" id="IPR011129">
    <property type="entry name" value="CSD"/>
</dbReference>
<dbReference type="InterPro" id="IPR012340">
    <property type="entry name" value="NA-bd_OB-fold"/>
</dbReference>
<comment type="subcellular location">
    <subcellularLocation>
        <location evidence="1 3">Cytoplasm</location>
    </subcellularLocation>
</comment>
<dbReference type="Proteomes" id="UP000032611">
    <property type="component" value="Chromosome"/>
</dbReference>
<evidence type="ECO:0000256" key="3">
    <source>
        <dbReference type="RuleBase" id="RU000408"/>
    </source>
</evidence>
<dbReference type="FunFam" id="2.40.50.140:FF:000006">
    <property type="entry name" value="Cold shock protein CspC"/>
    <property type="match status" value="1"/>
</dbReference>
<dbReference type="PROSITE" id="PS00352">
    <property type="entry name" value="CSD_1"/>
    <property type="match status" value="1"/>
</dbReference>
<dbReference type="Pfam" id="PF00313">
    <property type="entry name" value="CSD"/>
    <property type="match status" value="1"/>
</dbReference>
<dbReference type="GO" id="GO:0005829">
    <property type="term" value="C:cytosol"/>
    <property type="evidence" value="ECO:0007669"/>
    <property type="project" value="UniProtKB-ARBA"/>
</dbReference>
<dbReference type="PIRSF" id="PIRSF002599">
    <property type="entry name" value="Cold_shock_A"/>
    <property type="match status" value="1"/>
</dbReference>
<evidence type="ECO:0000256" key="2">
    <source>
        <dbReference type="ARBA" id="ARBA00022490"/>
    </source>
</evidence>
<reference evidence="5 6" key="1">
    <citation type="journal article" date="2015" name="Genome Announc.">
        <title>Complete genome sequence of Martelella endophytica YC6887, which has antifungal activity associated with a halophyte.</title>
        <authorList>
            <person name="Khan A."/>
            <person name="Khan H."/>
            <person name="Chung E.J."/>
            <person name="Hossain M.T."/>
            <person name="Chung Y.R."/>
        </authorList>
    </citation>
    <scope>NUCLEOTIDE SEQUENCE [LARGE SCALE GENOMIC DNA]</scope>
    <source>
        <strain evidence="5">YC6887</strain>
    </source>
</reference>
<dbReference type="InterPro" id="IPR002059">
    <property type="entry name" value="CSP_DNA-bd"/>
</dbReference>
<dbReference type="PATRIC" id="fig|1486262.3.peg.4239"/>
<sequence length="69" mass="7396">MSVGTVKFFNTTKGYGFIEPEDGSKDVFVHISAVQRAGMTSLAEGQKVNFEVVADRRTGKSAAENLSAI</sequence>
<dbReference type="Gene3D" id="2.40.50.140">
    <property type="entry name" value="Nucleic acid-binding proteins"/>
    <property type="match status" value="1"/>
</dbReference>
<keyword evidence="6" id="KW-1185">Reference proteome</keyword>
<dbReference type="OrthoDB" id="9801074at2"/>